<name>A0AA40ENQ7_9PEZI</name>
<gene>
    <name evidence="2" type="ORF">B0T18DRAFT_391609</name>
</gene>
<accession>A0AA40ENQ7</accession>
<dbReference type="Proteomes" id="UP001172155">
    <property type="component" value="Unassembled WGS sequence"/>
</dbReference>
<evidence type="ECO:0000313" key="3">
    <source>
        <dbReference type="Proteomes" id="UP001172155"/>
    </source>
</evidence>
<comment type="caution">
    <text evidence="2">The sequence shown here is derived from an EMBL/GenBank/DDBJ whole genome shotgun (WGS) entry which is preliminary data.</text>
</comment>
<keyword evidence="3" id="KW-1185">Reference proteome</keyword>
<reference evidence="2" key="1">
    <citation type="submission" date="2023-06" db="EMBL/GenBank/DDBJ databases">
        <title>Genome-scale phylogeny and comparative genomics of the fungal order Sordariales.</title>
        <authorList>
            <consortium name="Lawrence Berkeley National Laboratory"/>
            <person name="Hensen N."/>
            <person name="Bonometti L."/>
            <person name="Westerberg I."/>
            <person name="Brannstrom I.O."/>
            <person name="Guillou S."/>
            <person name="Cros-Aarteil S."/>
            <person name="Calhoun S."/>
            <person name="Haridas S."/>
            <person name="Kuo A."/>
            <person name="Mondo S."/>
            <person name="Pangilinan J."/>
            <person name="Riley R."/>
            <person name="LaButti K."/>
            <person name="Andreopoulos B."/>
            <person name="Lipzen A."/>
            <person name="Chen C."/>
            <person name="Yanf M."/>
            <person name="Daum C."/>
            <person name="Ng V."/>
            <person name="Clum A."/>
            <person name="Steindorff A."/>
            <person name="Ohm R."/>
            <person name="Martin F."/>
            <person name="Silar P."/>
            <person name="Natvig D."/>
            <person name="Lalanne C."/>
            <person name="Gautier V."/>
            <person name="Ament-velasquez S.L."/>
            <person name="Kruys A."/>
            <person name="Hutchinson M.I."/>
            <person name="Powell A.J."/>
            <person name="Barry K."/>
            <person name="Miller A.N."/>
            <person name="Grigoriev I.V."/>
            <person name="Debuchy R."/>
            <person name="Gladieux P."/>
            <person name="Thoren M.H."/>
            <person name="Johannesson H."/>
        </authorList>
    </citation>
    <scope>NUCLEOTIDE SEQUENCE</scope>
    <source>
        <strain evidence="2">SMH3187-1</strain>
    </source>
</reference>
<dbReference type="AlphaFoldDB" id="A0AA40ENQ7"/>
<sequence length="158" mass="17790">MTVTADRMMQRSRTGGTASQDRPGVFPEKVGLANEKICWNVSANRYYTPISRRQKIKIAKKLWISILGRRKRDLSIEEKSEKGGAVRDLNFPVTLYDSEPSLSARTRGWPLLPHWALPMLQPVPKVGQTARQYAAGVFYKELEEGACKIVDGNMILLA</sequence>
<feature type="compositionally biased region" description="Polar residues" evidence="1">
    <location>
        <begin position="11"/>
        <end position="20"/>
    </location>
</feature>
<evidence type="ECO:0000256" key="1">
    <source>
        <dbReference type="SAM" id="MobiDB-lite"/>
    </source>
</evidence>
<proteinExistence type="predicted"/>
<organism evidence="2 3">
    <name type="scientific">Schizothecium vesticola</name>
    <dbReference type="NCBI Taxonomy" id="314040"/>
    <lineage>
        <taxon>Eukaryota</taxon>
        <taxon>Fungi</taxon>
        <taxon>Dikarya</taxon>
        <taxon>Ascomycota</taxon>
        <taxon>Pezizomycotina</taxon>
        <taxon>Sordariomycetes</taxon>
        <taxon>Sordariomycetidae</taxon>
        <taxon>Sordariales</taxon>
        <taxon>Schizotheciaceae</taxon>
        <taxon>Schizothecium</taxon>
    </lineage>
</organism>
<feature type="region of interest" description="Disordered" evidence="1">
    <location>
        <begin position="1"/>
        <end position="26"/>
    </location>
</feature>
<protein>
    <submittedName>
        <fullName evidence="2">Uncharacterized protein</fullName>
    </submittedName>
</protein>
<dbReference type="EMBL" id="JAUKUD010000005">
    <property type="protein sequence ID" value="KAK0742689.1"/>
    <property type="molecule type" value="Genomic_DNA"/>
</dbReference>
<evidence type="ECO:0000313" key="2">
    <source>
        <dbReference type="EMBL" id="KAK0742689.1"/>
    </source>
</evidence>